<accession>A0AAQ5Z222</accession>
<dbReference type="Ensembl" id="ENSAOCT00000049306.1">
    <property type="protein sequence ID" value="ENSAOCP00000060138.1"/>
    <property type="gene ID" value="ENSAOCG00000000954.2"/>
</dbReference>
<feature type="domain" description="Septin-type G" evidence="16">
    <location>
        <begin position="95"/>
        <end position="367"/>
    </location>
</feature>
<dbReference type="InterPro" id="IPR016491">
    <property type="entry name" value="Septin"/>
</dbReference>
<protein>
    <recommendedName>
        <fullName evidence="16">Septin-type G domain-containing protein</fullName>
    </recommendedName>
</protein>
<comment type="subcellular location">
    <subcellularLocation>
        <location evidence="3">Cell projection</location>
        <location evidence="3">Cilium membrane</location>
    </subcellularLocation>
    <subcellularLocation>
        <location evidence="4">Cleavage furrow</location>
    </subcellularLocation>
    <subcellularLocation>
        <location evidence="1">Cytoplasm</location>
        <location evidence="1">Cytoskeleton</location>
        <location evidence="1">Spindle</location>
    </subcellularLocation>
    <subcellularLocation>
        <location evidence="2">Midbody</location>
    </subcellularLocation>
</comment>
<evidence type="ECO:0000256" key="1">
    <source>
        <dbReference type="ARBA" id="ARBA00004186"/>
    </source>
</evidence>
<dbReference type="GO" id="GO:0005819">
    <property type="term" value="C:spindle"/>
    <property type="evidence" value="ECO:0007669"/>
    <property type="project" value="UniProtKB-SubCell"/>
</dbReference>
<dbReference type="GO" id="GO:0051301">
    <property type="term" value="P:cell division"/>
    <property type="evidence" value="ECO:0007669"/>
    <property type="project" value="UniProtKB-KW"/>
</dbReference>
<reference evidence="17" key="3">
    <citation type="submission" date="2025-09" db="UniProtKB">
        <authorList>
            <consortium name="Ensembl"/>
        </authorList>
    </citation>
    <scope>IDENTIFICATION</scope>
</reference>
<evidence type="ECO:0000256" key="14">
    <source>
        <dbReference type="ARBA" id="ARBA00023306"/>
    </source>
</evidence>
<comment type="similarity">
    <text evidence="15">Belongs to the TRAFAC class TrmE-Era-EngA-EngB-Septin-like GTPase superfamily. Septin GTPase family.</text>
</comment>
<evidence type="ECO:0000256" key="8">
    <source>
        <dbReference type="ARBA" id="ARBA00022741"/>
    </source>
</evidence>
<sequence length="408" mass="46687">MHFTGLKGMLNKEFRRFILLLFSTVTGAVKCVALTCCVKERTINWIDGEVEGCFVMTLLFFFFPLQQGQFTNPETPGYVGFANLPNQVHRKSVKKGFEFTLMVVGESGLGKSTLINSLFLTDLYPERVIPGAAEKIERTVQIEASTVEIEERGVKLRLTVVDTPGYGDAINSQDCFSTIISYIDDQFERYLHDESGLNRRHIVDNRVHCCFYFISPLGHGLKPLDVQFMKAIHNKVNVVPVIAKADTLTLRERERLKRRILDEIDEHGIKIYHLPDAESDEDEDFKEQTRILKASIPFAVVGSNQQIEAKGKKVRGRLYPWGVVEVENPEHNDFLKLRTMLITHMQDLQEVTQDLHYENFRSDRLKRGGRLSSHGYVLPLSPAYVLVCQLAFLHLPHLKQQSSYENLQ</sequence>
<dbReference type="GO" id="GO:0060170">
    <property type="term" value="C:ciliary membrane"/>
    <property type="evidence" value="ECO:0007669"/>
    <property type="project" value="UniProtKB-SubCell"/>
</dbReference>
<dbReference type="GO" id="GO:0032154">
    <property type="term" value="C:cleavage furrow"/>
    <property type="evidence" value="ECO:0007669"/>
    <property type="project" value="UniProtKB-SubCell"/>
</dbReference>
<dbReference type="Proteomes" id="UP001501940">
    <property type="component" value="Chromosome 10"/>
</dbReference>
<dbReference type="InterPro" id="IPR030379">
    <property type="entry name" value="G_SEPTIN_dom"/>
</dbReference>
<evidence type="ECO:0000256" key="10">
    <source>
        <dbReference type="ARBA" id="ARBA00023134"/>
    </source>
</evidence>
<evidence type="ECO:0000256" key="5">
    <source>
        <dbReference type="ARBA" id="ARBA00022475"/>
    </source>
</evidence>
<keyword evidence="9" id="KW-0498">Mitosis</keyword>
<keyword evidence="12" id="KW-0206">Cytoskeleton</keyword>
<proteinExistence type="inferred from homology"/>
<keyword evidence="14" id="KW-0131">Cell cycle</keyword>
<dbReference type="Gene3D" id="3.40.50.300">
    <property type="entry name" value="P-loop containing nucleotide triphosphate hydrolases"/>
    <property type="match status" value="1"/>
</dbReference>
<reference evidence="17 18" key="1">
    <citation type="submission" date="2022-01" db="EMBL/GenBank/DDBJ databases">
        <title>A chromosome-scale genome assembly of the false clownfish, Amphiprion ocellaris.</title>
        <authorList>
            <person name="Ryu T."/>
        </authorList>
    </citation>
    <scope>NUCLEOTIDE SEQUENCE [LARGE SCALE GENOMIC DNA]</scope>
</reference>
<evidence type="ECO:0000256" key="9">
    <source>
        <dbReference type="ARBA" id="ARBA00022776"/>
    </source>
</evidence>
<keyword evidence="13" id="KW-0966">Cell projection</keyword>
<dbReference type="FunFam" id="3.40.50.300:FF:000064">
    <property type="entry name" value="Septin 4"/>
    <property type="match status" value="1"/>
</dbReference>
<dbReference type="Pfam" id="PF00735">
    <property type="entry name" value="Septin"/>
    <property type="match status" value="1"/>
</dbReference>
<dbReference type="GO" id="GO:0005525">
    <property type="term" value="F:GTP binding"/>
    <property type="evidence" value="ECO:0007669"/>
    <property type="project" value="UniProtKB-KW"/>
</dbReference>
<dbReference type="PRINTS" id="PR01740">
    <property type="entry name" value="SEPTIN2"/>
</dbReference>
<keyword evidence="11" id="KW-0472">Membrane</keyword>
<name>A0AAQ5Z222_AMPOC</name>
<evidence type="ECO:0000256" key="11">
    <source>
        <dbReference type="ARBA" id="ARBA00023136"/>
    </source>
</evidence>
<dbReference type="SUPFAM" id="SSF52540">
    <property type="entry name" value="P-loop containing nucleoside triphosphate hydrolases"/>
    <property type="match status" value="1"/>
</dbReference>
<evidence type="ECO:0000256" key="2">
    <source>
        <dbReference type="ARBA" id="ARBA00004214"/>
    </source>
</evidence>
<evidence type="ECO:0000259" key="16">
    <source>
        <dbReference type="PROSITE" id="PS51719"/>
    </source>
</evidence>
<evidence type="ECO:0000256" key="7">
    <source>
        <dbReference type="ARBA" id="ARBA00022618"/>
    </source>
</evidence>
<keyword evidence="18" id="KW-1185">Reference proteome</keyword>
<evidence type="ECO:0000256" key="12">
    <source>
        <dbReference type="ARBA" id="ARBA00023212"/>
    </source>
</evidence>
<dbReference type="InterPro" id="IPR027417">
    <property type="entry name" value="P-loop_NTPase"/>
</dbReference>
<dbReference type="PROSITE" id="PS51719">
    <property type="entry name" value="G_SEPTIN"/>
    <property type="match status" value="1"/>
</dbReference>
<dbReference type="GO" id="GO:0005737">
    <property type="term" value="C:cytoplasm"/>
    <property type="evidence" value="ECO:0007669"/>
    <property type="project" value="UniProtKB-ARBA"/>
</dbReference>
<evidence type="ECO:0000256" key="13">
    <source>
        <dbReference type="ARBA" id="ARBA00023273"/>
    </source>
</evidence>
<organism evidence="17 18">
    <name type="scientific">Amphiprion ocellaris</name>
    <name type="common">Clown anemonefish</name>
    <dbReference type="NCBI Taxonomy" id="80972"/>
    <lineage>
        <taxon>Eukaryota</taxon>
        <taxon>Metazoa</taxon>
        <taxon>Chordata</taxon>
        <taxon>Craniata</taxon>
        <taxon>Vertebrata</taxon>
        <taxon>Euteleostomi</taxon>
        <taxon>Actinopterygii</taxon>
        <taxon>Neopterygii</taxon>
        <taxon>Teleostei</taxon>
        <taxon>Neoteleostei</taxon>
        <taxon>Acanthomorphata</taxon>
        <taxon>Ovalentaria</taxon>
        <taxon>Pomacentridae</taxon>
        <taxon>Amphiprion</taxon>
    </lineage>
</organism>
<keyword evidence="8 15" id="KW-0547">Nucleotide-binding</keyword>
<dbReference type="GeneTree" id="ENSGT00940000155098"/>
<dbReference type="CDD" id="cd01850">
    <property type="entry name" value="CDC_Septin"/>
    <property type="match status" value="1"/>
</dbReference>
<dbReference type="PANTHER" id="PTHR18884">
    <property type="entry name" value="SEPTIN"/>
    <property type="match status" value="1"/>
</dbReference>
<dbReference type="GO" id="GO:0030496">
    <property type="term" value="C:midbody"/>
    <property type="evidence" value="ECO:0007669"/>
    <property type="project" value="UniProtKB-SubCell"/>
</dbReference>
<keyword evidence="6" id="KW-0963">Cytoplasm</keyword>
<evidence type="ECO:0000256" key="4">
    <source>
        <dbReference type="ARBA" id="ARBA00004626"/>
    </source>
</evidence>
<evidence type="ECO:0000313" key="18">
    <source>
        <dbReference type="Proteomes" id="UP001501940"/>
    </source>
</evidence>
<dbReference type="InterPro" id="IPR008113">
    <property type="entry name" value="Septin2"/>
</dbReference>
<keyword evidence="10 15" id="KW-0342">GTP-binding</keyword>
<evidence type="ECO:0000313" key="17">
    <source>
        <dbReference type="Ensembl" id="ENSAOCP00000060138.1"/>
    </source>
</evidence>
<reference evidence="17" key="2">
    <citation type="submission" date="2025-08" db="UniProtKB">
        <authorList>
            <consortium name="Ensembl"/>
        </authorList>
    </citation>
    <scope>IDENTIFICATION</scope>
</reference>
<evidence type="ECO:0000256" key="15">
    <source>
        <dbReference type="RuleBase" id="RU004560"/>
    </source>
</evidence>
<keyword evidence="7" id="KW-0132">Cell division</keyword>
<keyword evidence="5" id="KW-1003">Cell membrane</keyword>
<evidence type="ECO:0000256" key="6">
    <source>
        <dbReference type="ARBA" id="ARBA00022490"/>
    </source>
</evidence>
<dbReference type="AlphaFoldDB" id="A0AAQ5Z222"/>
<evidence type="ECO:0000256" key="3">
    <source>
        <dbReference type="ARBA" id="ARBA00004309"/>
    </source>
</evidence>